<name>A0A8S5V682_9CAUD</name>
<proteinExistence type="predicted"/>
<reference evidence="1" key="1">
    <citation type="journal article" date="2021" name="Proc. Natl. Acad. Sci. U.S.A.">
        <title>A Catalog of Tens of Thousands of Viruses from Human Metagenomes Reveals Hidden Associations with Chronic Diseases.</title>
        <authorList>
            <person name="Tisza M.J."/>
            <person name="Buck C.B."/>
        </authorList>
    </citation>
    <scope>NUCLEOTIDE SEQUENCE</scope>
    <source>
        <strain evidence="1">Ct4uh47</strain>
    </source>
</reference>
<sequence>MRGTKAPCSSVKRQAHLAPCTLTSKQASSH</sequence>
<protein>
    <submittedName>
        <fullName evidence="1">Uncharacterized protein</fullName>
    </submittedName>
</protein>
<accession>A0A8S5V682</accession>
<organism evidence="1">
    <name type="scientific">Myoviridae sp. ct4uh47</name>
    <dbReference type="NCBI Taxonomy" id="2825032"/>
    <lineage>
        <taxon>Viruses</taxon>
        <taxon>Duplodnaviria</taxon>
        <taxon>Heunggongvirae</taxon>
        <taxon>Uroviricota</taxon>
        <taxon>Caudoviricetes</taxon>
    </lineage>
</organism>
<dbReference type="EMBL" id="BK016203">
    <property type="protein sequence ID" value="DAG02123.1"/>
    <property type="molecule type" value="Genomic_DNA"/>
</dbReference>
<evidence type="ECO:0000313" key="1">
    <source>
        <dbReference type="EMBL" id="DAG02123.1"/>
    </source>
</evidence>